<dbReference type="GO" id="GO:0009231">
    <property type="term" value="P:riboflavin biosynthetic process"/>
    <property type="evidence" value="ECO:0007669"/>
    <property type="project" value="InterPro"/>
</dbReference>
<dbReference type="EMBL" id="AHJG01000103">
    <property type="protein sequence ID" value="EPA06095.1"/>
    <property type="molecule type" value="Genomic_DNA"/>
</dbReference>
<sequence>MTKIQVYIASSLDGFIARESGDIDWLPESSESSYDAFYKSIDTVIMGKTTYDQVLTFGEYPYKDKKSIVFSKTQQNDDENAEFVSDVEKFVKGGFPGAGENIWLVGGGKLIGSFLKLGVVDEIITTLIPIVLGRGIPLFQDTENDTKLELVKTERYGQLVDLHYKISK</sequence>
<protein>
    <submittedName>
        <fullName evidence="2">Riboflavin biosynthesis protein RibD C-terminal domain protein</fullName>
    </submittedName>
</protein>
<dbReference type="PATRIC" id="fig|859192.6.peg.708"/>
<name>S2E4H3_9ARCH</name>
<organism evidence="2 3">
    <name type="scientific">Candidatus Nitrosarchaeum limnium BG20</name>
    <dbReference type="NCBI Taxonomy" id="859192"/>
    <lineage>
        <taxon>Archaea</taxon>
        <taxon>Nitrososphaerota</taxon>
        <taxon>Nitrososphaeria</taxon>
        <taxon>Nitrosopumilales</taxon>
        <taxon>Nitrosopumilaceae</taxon>
        <taxon>Nitrosarchaeum</taxon>
    </lineage>
</organism>
<dbReference type="PANTHER" id="PTHR38011:SF11">
    <property type="entry name" value="2,5-DIAMINO-6-RIBOSYLAMINO-4(3H)-PYRIMIDINONE 5'-PHOSPHATE REDUCTASE"/>
    <property type="match status" value="1"/>
</dbReference>
<dbReference type="InterPro" id="IPR024072">
    <property type="entry name" value="DHFR-like_dom_sf"/>
</dbReference>
<comment type="caution">
    <text evidence="2">The sequence shown here is derived from an EMBL/GenBank/DDBJ whole genome shotgun (WGS) entry which is preliminary data.</text>
</comment>
<dbReference type="AlphaFoldDB" id="S2E4H3"/>
<dbReference type="SUPFAM" id="SSF53597">
    <property type="entry name" value="Dihydrofolate reductase-like"/>
    <property type="match status" value="1"/>
</dbReference>
<accession>S2E4H3</accession>
<dbReference type="Proteomes" id="UP000014065">
    <property type="component" value="Unassembled WGS sequence"/>
</dbReference>
<evidence type="ECO:0000313" key="3">
    <source>
        <dbReference type="Proteomes" id="UP000014065"/>
    </source>
</evidence>
<dbReference type="RefSeq" id="WP_010190897.1">
    <property type="nucleotide sequence ID" value="NZ_AHJG01000103.1"/>
</dbReference>
<dbReference type="PANTHER" id="PTHR38011">
    <property type="entry name" value="DIHYDROFOLATE REDUCTASE FAMILY PROTEIN (AFU_ORTHOLOGUE AFUA_8G06820)"/>
    <property type="match status" value="1"/>
</dbReference>
<keyword evidence="3" id="KW-1185">Reference proteome</keyword>
<proteinExistence type="predicted"/>
<dbReference type="OrthoDB" id="7348at2157"/>
<reference evidence="2 3" key="1">
    <citation type="journal article" date="2012" name="J. Bacteriol.">
        <title>Genome Sequence of "Candidatus Nitrosoarchaeum limnia" BG20, a Low-Salinity Ammonia-Oxidizing Archaeon from the San Francisco Bay Estuary.</title>
        <authorList>
            <person name="Mosier A.C."/>
            <person name="Allen E.E."/>
            <person name="Kim M."/>
            <person name="Ferriera S."/>
            <person name="Francis C.A."/>
        </authorList>
    </citation>
    <scope>NUCLEOTIDE SEQUENCE [LARGE SCALE GENOMIC DNA]</scope>
    <source>
        <strain evidence="2 3">BG20</strain>
    </source>
</reference>
<dbReference type="InterPro" id="IPR002734">
    <property type="entry name" value="RibDG_C"/>
</dbReference>
<dbReference type="Pfam" id="PF01872">
    <property type="entry name" value="RibD_C"/>
    <property type="match status" value="1"/>
</dbReference>
<feature type="domain" description="Bacterial bifunctional deaminase-reductase C-terminal" evidence="1">
    <location>
        <begin position="99"/>
        <end position="158"/>
    </location>
</feature>
<dbReference type="InterPro" id="IPR050765">
    <property type="entry name" value="Riboflavin_Biosynth_HTPR"/>
</dbReference>
<gene>
    <name evidence="2" type="primary">ribD</name>
    <name evidence="2" type="ORF">BG20_I2359</name>
</gene>
<dbReference type="Gene3D" id="3.40.430.10">
    <property type="entry name" value="Dihydrofolate Reductase, subunit A"/>
    <property type="match status" value="1"/>
</dbReference>
<dbReference type="GO" id="GO:0008703">
    <property type="term" value="F:5-amino-6-(5-phosphoribosylamino)uracil reductase activity"/>
    <property type="evidence" value="ECO:0007669"/>
    <property type="project" value="InterPro"/>
</dbReference>
<evidence type="ECO:0000313" key="2">
    <source>
        <dbReference type="EMBL" id="EPA06095.1"/>
    </source>
</evidence>
<evidence type="ECO:0000259" key="1">
    <source>
        <dbReference type="Pfam" id="PF01872"/>
    </source>
</evidence>